<evidence type="ECO:0000256" key="3">
    <source>
        <dbReference type="ARBA" id="ARBA00022553"/>
    </source>
</evidence>
<proteinExistence type="predicted"/>
<organism evidence="7 8">
    <name type="scientific">Stutzerimonas nosocomialis</name>
    <dbReference type="NCBI Taxonomy" id="1056496"/>
    <lineage>
        <taxon>Bacteria</taxon>
        <taxon>Pseudomonadati</taxon>
        <taxon>Pseudomonadota</taxon>
        <taxon>Gammaproteobacteria</taxon>
        <taxon>Pseudomonadales</taxon>
        <taxon>Pseudomonadaceae</taxon>
        <taxon>Stutzerimonas</taxon>
    </lineage>
</organism>
<dbReference type="PROSITE" id="PS50112">
    <property type="entry name" value="PAS"/>
    <property type="match status" value="1"/>
</dbReference>
<dbReference type="Pfam" id="PF08447">
    <property type="entry name" value="PAS_3"/>
    <property type="match status" value="2"/>
</dbReference>
<dbReference type="GO" id="GO:0004673">
    <property type="term" value="F:protein histidine kinase activity"/>
    <property type="evidence" value="ECO:0007669"/>
    <property type="project" value="UniProtKB-EC"/>
</dbReference>
<sequence>MSLLQGCRFALNGLLWRWRQMPASDPRDDLDCLPLALVRLDEAGRMSRLSNGWERLSGHRCGDCLSRRHVDFIHIEDQPHWNQALEALRTGQSERVFVLRYLTHAGELRWVEVRLCRQHQGFLASLADVSAQIPGHRRLEASHRSLNNLLDGLPMMVYRCRNNRDWTMEYVSAGCLALTGYSVERLVDNRSLTYNSLIHVADREHVWQEIQRALRTRQRFTIEYRLVGADAHPKAVQERGCGIYSDAGEVLGLEGVVMEQARTVRQSGR</sequence>
<reference evidence="7 8" key="1">
    <citation type="journal article" date="2017" name="Eur. J. Clin. Microbiol. Infect. Dis.">
        <title>Uncommonly isolated clinical Pseudomonas: identification and phylogenetic assignation.</title>
        <authorList>
            <person name="Mulet M."/>
            <person name="Gomila M."/>
            <person name="Ramirez A."/>
            <person name="Cardew S."/>
            <person name="Moore E.R."/>
            <person name="Lalucat J."/>
            <person name="Garcia-Valdes E."/>
        </authorList>
    </citation>
    <scope>NUCLEOTIDE SEQUENCE [LARGE SCALE GENOMIC DNA]</scope>
    <source>
        <strain evidence="7 8">SD129</strain>
    </source>
</reference>
<dbReference type="InterPro" id="IPR035965">
    <property type="entry name" value="PAS-like_dom_sf"/>
</dbReference>
<evidence type="ECO:0000256" key="5">
    <source>
        <dbReference type="ARBA" id="ARBA00022777"/>
    </source>
</evidence>
<dbReference type="PANTHER" id="PTHR43304">
    <property type="entry name" value="PHYTOCHROME-LIKE PROTEIN CPH1"/>
    <property type="match status" value="1"/>
</dbReference>
<dbReference type="NCBIfam" id="TIGR00229">
    <property type="entry name" value="sensory_box"/>
    <property type="match status" value="1"/>
</dbReference>
<keyword evidence="4" id="KW-0808">Transferase</keyword>
<dbReference type="SUPFAM" id="SSF55785">
    <property type="entry name" value="PYP-like sensor domain (PAS domain)"/>
    <property type="match status" value="2"/>
</dbReference>
<evidence type="ECO:0000256" key="4">
    <source>
        <dbReference type="ARBA" id="ARBA00022679"/>
    </source>
</evidence>
<feature type="domain" description="PAS" evidence="6">
    <location>
        <begin position="142"/>
        <end position="217"/>
    </location>
</feature>
<protein>
    <recommendedName>
        <fullName evidence="2">histidine kinase</fullName>
        <ecNumber evidence="2">2.7.13.3</ecNumber>
    </recommendedName>
</protein>
<dbReference type="InterPro" id="IPR000014">
    <property type="entry name" value="PAS"/>
</dbReference>
<dbReference type="SMART" id="SM00091">
    <property type="entry name" value="PAS"/>
    <property type="match status" value="2"/>
</dbReference>
<keyword evidence="8" id="KW-1185">Reference proteome</keyword>
<keyword evidence="5" id="KW-0418">Kinase</keyword>
<dbReference type="AlphaFoldDB" id="A0A5R9QD96"/>
<dbReference type="RefSeq" id="WP_003157579.1">
    <property type="nucleotide sequence ID" value="NZ_QLAG01000016.1"/>
</dbReference>
<evidence type="ECO:0000313" key="7">
    <source>
        <dbReference type="EMBL" id="TLX62868.1"/>
    </source>
</evidence>
<accession>A0A5R9QD96</accession>
<evidence type="ECO:0000259" key="6">
    <source>
        <dbReference type="PROSITE" id="PS50112"/>
    </source>
</evidence>
<evidence type="ECO:0000313" key="8">
    <source>
        <dbReference type="Proteomes" id="UP000306753"/>
    </source>
</evidence>
<dbReference type="EC" id="2.7.13.3" evidence="2"/>
<dbReference type="Gene3D" id="3.30.450.20">
    <property type="entry name" value="PAS domain"/>
    <property type="match status" value="2"/>
</dbReference>
<dbReference type="CDD" id="cd00130">
    <property type="entry name" value="PAS"/>
    <property type="match status" value="2"/>
</dbReference>
<name>A0A5R9QD96_9GAMM</name>
<comment type="catalytic activity">
    <reaction evidence="1">
        <text>ATP + protein L-histidine = ADP + protein N-phospho-L-histidine.</text>
        <dbReference type="EC" id="2.7.13.3"/>
    </reaction>
</comment>
<dbReference type="Proteomes" id="UP000306753">
    <property type="component" value="Unassembled WGS sequence"/>
</dbReference>
<gene>
    <name evidence="7" type="ORF">DN820_13810</name>
</gene>
<dbReference type="EMBL" id="QLAG01000016">
    <property type="protein sequence ID" value="TLX62868.1"/>
    <property type="molecule type" value="Genomic_DNA"/>
</dbReference>
<comment type="caution">
    <text evidence="7">The sequence shown here is derived from an EMBL/GenBank/DDBJ whole genome shotgun (WGS) entry which is preliminary data.</text>
</comment>
<dbReference type="PANTHER" id="PTHR43304:SF1">
    <property type="entry name" value="PAC DOMAIN-CONTAINING PROTEIN"/>
    <property type="match status" value="1"/>
</dbReference>
<evidence type="ECO:0000256" key="2">
    <source>
        <dbReference type="ARBA" id="ARBA00012438"/>
    </source>
</evidence>
<evidence type="ECO:0000256" key="1">
    <source>
        <dbReference type="ARBA" id="ARBA00000085"/>
    </source>
</evidence>
<dbReference type="InterPro" id="IPR052162">
    <property type="entry name" value="Sensor_kinase/Photoreceptor"/>
</dbReference>
<keyword evidence="3" id="KW-0597">Phosphoprotein</keyword>
<dbReference type="InterPro" id="IPR013655">
    <property type="entry name" value="PAS_fold_3"/>
</dbReference>